<evidence type="ECO:0000313" key="10">
    <source>
        <dbReference type="EMBL" id="KAJ3488105.1"/>
    </source>
</evidence>
<evidence type="ECO:0000256" key="1">
    <source>
        <dbReference type="ARBA" id="ARBA00012513"/>
    </source>
</evidence>
<dbReference type="AlphaFoldDB" id="A0AAD5V7L9"/>
<evidence type="ECO:0000256" key="7">
    <source>
        <dbReference type="ARBA" id="ARBA00047899"/>
    </source>
</evidence>
<proteinExistence type="predicted"/>
<dbReference type="InterPro" id="IPR050236">
    <property type="entry name" value="Ser_Thr_kinase_AGC"/>
</dbReference>
<dbReference type="SUPFAM" id="SSF56112">
    <property type="entry name" value="Protein kinase-like (PK-like)"/>
    <property type="match status" value="1"/>
</dbReference>
<dbReference type="GO" id="GO:0005524">
    <property type="term" value="F:ATP binding"/>
    <property type="evidence" value="ECO:0007669"/>
    <property type="project" value="UniProtKB-KW"/>
</dbReference>
<dbReference type="Pfam" id="PF00069">
    <property type="entry name" value="Pkinase"/>
    <property type="match status" value="1"/>
</dbReference>
<feature type="domain" description="Protein kinase" evidence="9">
    <location>
        <begin position="279"/>
        <end position="544"/>
    </location>
</feature>
<dbReference type="Proteomes" id="UP001212997">
    <property type="component" value="Unassembled WGS sequence"/>
</dbReference>
<evidence type="ECO:0000256" key="6">
    <source>
        <dbReference type="ARBA" id="ARBA00022840"/>
    </source>
</evidence>
<evidence type="ECO:0000313" key="11">
    <source>
        <dbReference type="Proteomes" id="UP001212997"/>
    </source>
</evidence>
<comment type="catalytic activity">
    <reaction evidence="7">
        <text>L-threonyl-[protein] + ATP = O-phospho-L-threonyl-[protein] + ADP + H(+)</text>
        <dbReference type="Rhea" id="RHEA:46608"/>
        <dbReference type="Rhea" id="RHEA-COMP:11060"/>
        <dbReference type="Rhea" id="RHEA-COMP:11605"/>
        <dbReference type="ChEBI" id="CHEBI:15378"/>
        <dbReference type="ChEBI" id="CHEBI:30013"/>
        <dbReference type="ChEBI" id="CHEBI:30616"/>
        <dbReference type="ChEBI" id="CHEBI:61977"/>
        <dbReference type="ChEBI" id="CHEBI:456216"/>
        <dbReference type="EC" id="2.7.11.1"/>
    </reaction>
</comment>
<sequence length="627" mass="70369">MTSLKPRTYVAGYLAAQSSLVSDPSSYWSDSYSGDLYSEDNTPTRSTLTSIEIRPRLLGTFGVSSASGAVRSIVSFLRLFSPKHIHLLVLRFAMILPGVEAHFANLVHQYIEETTPLQTYGPIASTVGLQLASKPLSLRKILPTLGVNLRSVPQSLIAVHPLPTNRPQGHMASNRAELSTSPAHRQLLEGLIPPRSSSSSPFVTTPNRNPNVQLQFESQDKSHSLLAQPPSSFPVGENGDFQWGQFSNAQGHQPIGLGLGQTVHGMYHHSKVLWRPEPFSINGFIAGGAFGRVMHAYTTDGKDIAIKIVKKAHVYTMPRGRQHLLREMDIMRLATTSGKKCLASMLYCWDDEKYVYFAMPLHPESLYDRVFLKYHNISRESIIYAAELVIALKQMRELGCVHRDIKPDNILINREGHLVLADFGCSYMSTDPRIPLENVVMSGYVGTPSYSAPELYSTTSEHPTYRFSADIWSLGIVFWEMLTGDKAFGDLSEEEIRLQLLDPTFKMDCSGIANPRGRRLVQQMLSLDPAMRPTIEQIMTHPYFHGVDWNAVENHGYSLEYKPTEVYVNAHITSFEPSRNHGHRPVANAATLFIEEQKAEVYDRARGKGFFNFVCPPQHFPEYFQKE</sequence>
<dbReference type="EMBL" id="JANAWD010000074">
    <property type="protein sequence ID" value="KAJ3488105.1"/>
    <property type="molecule type" value="Genomic_DNA"/>
</dbReference>
<evidence type="ECO:0000256" key="5">
    <source>
        <dbReference type="ARBA" id="ARBA00022777"/>
    </source>
</evidence>
<keyword evidence="4" id="KW-0547">Nucleotide-binding</keyword>
<evidence type="ECO:0000259" key="9">
    <source>
        <dbReference type="PROSITE" id="PS50011"/>
    </source>
</evidence>
<evidence type="ECO:0000256" key="4">
    <source>
        <dbReference type="ARBA" id="ARBA00022741"/>
    </source>
</evidence>
<dbReference type="PANTHER" id="PTHR24356">
    <property type="entry name" value="SERINE/THREONINE-PROTEIN KINASE"/>
    <property type="match status" value="1"/>
</dbReference>
<dbReference type="PROSITE" id="PS50011">
    <property type="entry name" value="PROTEIN_KINASE_DOM"/>
    <property type="match status" value="1"/>
</dbReference>
<dbReference type="Gene3D" id="1.10.510.10">
    <property type="entry name" value="Transferase(Phosphotransferase) domain 1"/>
    <property type="match status" value="1"/>
</dbReference>
<dbReference type="GO" id="GO:0004674">
    <property type="term" value="F:protein serine/threonine kinase activity"/>
    <property type="evidence" value="ECO:0007669"/>
    <property type="project" value="UniProtKB-KW"/>
</dbReference>
<keyword evidence="11" id="KW-1185">Reference proteome</keyword>
<dbReference type="EC" id="2.7.11.1" evidence="1"/>
<keyword evidence="6" id="KW-0067">ATP-binding</keyword>
<accession>A0AAD5V7L9</accession>
<comment type="caution">
    <text evidence="10">The sequence shown here is derived from an EMBL/GenBank/DDBJ whole genome shotgun (WGS) entry which is preliminary data.</text>
</comment>
<dbReference type="InterPro" id="IPR000719">
    <property type="entry name" value="Prot_kinase_dom"/>
</dbReference>
<evidence type="ECO:0000256" key="2">
    <source>
        <dbReference type="ARBA" id="ARBA00022527"/>
    </source>
</evidence>
<evidence type="ECO:0000256" key="8">
    <source>
        <dbReference type="ARBA" id="ARBA00048679"/>
    </source>
</evidence>
<organism evidence="10 11">
    <name type="scientific">Meripilus lineatus</name>
    <dbReference type="NCBI Taxonomy" id="2056292"/>
    <lineage>
        <taxon>Eukaryota</taxon>
        <taxon>Fungi</taxon>
        <taxon>Dikarya</taxon>
        <taxon>Basidiomycota</taxon>
        <taxon>Agaricomycotina</taxon>
        <taxon>Agaricomycetes</taxon>
        <taxon>Polyporales</taxon>
        <taxon>Meripilaceae</taxon>
        <taxon>Meripilus</taxon>
    </lineage>
</organism>
<dbReference type="Gene3D" id="3.30.200.20">
    <property type="entry name" value="Phosphorylase Kinase, domain 1"/>
    <property type="match status" value="1"/>
</dbReference>
<dbReference type="PROSITE" id="PS00108">
    <property type="entry name" value="PROTEIN_KINASE_ST"/>
    <property type="match status" value="1"/>
</dbReference>
<dbReference type="SMART" id="SM00220">
    <property type="entry name" value="S_TKc"/>
    <property type="match status" value="1"/>
</dbReference>
<keyword evidence="5" id="KW-0418">Kinase</keyword>
<name>A0AAD5V7L9_9APHY</name>
<keyword evidence="2" id="KW-0723">Serine/threonine-protein kinase</keyword>
<evidence type="ECO:0000256" key="3">
    <source>
        <dbReference type="ARBA" id="ARBA00022679"/>
    </source>
</evidence>
<protein>
    <recommendedName>
        <fullName evidence="1">non-specific serine/threonine protein kinase</fullName>
        <ecNumber evidence="1">2.7.11.1</ecNumber>
    </recommendedName>
</protein>
<dbReference type="InterPro" id="IPR008271">
    <property type="entry name" value="Ser/Thr_kinase_AS"/>
</dbReference>
<gene>
    <name evidence="10" type="ORF">NLI96_g3071</name>
</gene>
<dbReference type="InterPro" id="IPR011009">
    <property type="entry name" value="Kinase-like_dom_sf"/>
</dbReference>
<keyword evidence="3" id="KW-0808">Transferase</keyword>
<comment type="catalytic activity">
    <reaction evidence="8">
        <text>L-seryl-[protein] + ATP = O-phospho-L-seryl-[protein] + ADP + H(+)</text>
        <dbReference type="Rhea" id="RHEA:17989"/>
        <dbReference type="Rhea" id="RHEA-COMP:9863"/>
        <dbReference type="Rhea" id="RHEA-COMP:11604"/>
        <dbReference type="ChEBI" id="CHEBI:15378"/>
        <dbReference type="ChEBI" id="CHEBI:29999"/>
        <dbReference type="ChEBI" id="CHEBI:30616"/>
        <dbReference type="ChEBI" id="CHEBI:83421"/>
        <dbReference type="ChEBI" id="CHEBI:456216"/>
        <dbReference type="EC" id="2.7.11.1"/>
    </reaction>
</comment>
<reference evidence="10" key="1">
    <citation type="submission" date="2022-07" db="EMBL/GenBank/DDBJ databases">
        <title>Genome Sequence of Physisporinus lineatus.</title>
        <authorList>
            <person name="Buettner E."/>
        </authorList>
    </citation>
    <scope>NUCLEOTIDE SEQUENCE</scope>
    <source>
        <strain evidence="10">VT162</strain>
    </source>
</reference>